<dbReference type="AlphaFoldDB" id="A0A0F9TTZ9"/>
<proteinExistence type="predicted"/>
<comment type="caution">
    <text evidence="1">The sequence shown here is derived from an EMBL/GenBank/DDBJ whole genome shotgun (WGS) entry which is preliminary data.</text>
</comment>
<name>A0A0F9TTZ9_9ZZZZ</name>
<accession>A0A0F9TTZ9</accession>
<gene>
    <name evidence="1" type="ORF">LCGC14_0610660</name>
</gene>
<evidence type="ECO:0000313" key="1">
    <source>
        <dbReference type="EMBL" id="KKN52611.1"/>
    </source>
</evidence>
<sequence length="54" mass="6252">MLSKILLTSYKIDVSTGGKLSYIRIQLFPVIREIYQLPSVENYSVFFTSISYQT</sequence>
<reference evidence="1" key="1">
    <citation type="journal article" date="2015" name="Nature">
        <title>Complex archaea that bridge the gap between prokaryotes and eukaryotes.</title>
        <authorList>
            <person name="Spang A."/>
            <person name="Saw J.H."/>
            <person name="Jorgensen S.L."/>
            <person name="Zaremba-Niedzwiedzka K."/>
            <person name="Martijn J."/>
            <person name="Lind A.E."/>
            <person name="van Eijk R."/>
            <person name="Schleper C."/>
            <person name="Guy L."/>
            <person name="Ettema T.J."/>
        </authorList>
    </citation>
    <scope>NUCLEOTIDE SEQUENCE</scope>
</reference>
<protein>
    <submittedName>
        <fullName evidence="1">Uncharacterized protein</fullName>
    </submittedName>
</protein>
<organism evidence="1">
    <name type="scientific">marine sediment metagenome</name>
    <dbReference type="NCBI Taxonomy" id="412755"/>
    <lineage>
        <taxon>unclassified sequences</taxon>
        <taxon>metagenomes</taxon>
        <taxon>ecological metagenomes</taxon>
    </lineage>
</organism>
<dbReference type="EMBL" id="LAZR01001011">
    <property type="protein sequence ID" value="KKN52611.1"/>
    <property type="molecule type" value="Genomic_DNA"/>
</dbReference>